<organism evidence="1 2">
    <name type="scientific">Gimesia chilikensis</name>
    <dbReference type="NCBI Taxonomy" id="2605989"/>
    <lineage>
        <taxon>Bacteria</taxon>
        <taxon>Pseudomonadati</taxon>
        <taxon>Planctomycetota</taxon>
        <taxon>Planctomycetia</taxon>
        <taxon>Planctomycetales</taxon>
        <taxon>Planctomycetaceae</taxon>
        <taxon>Gimesia</taxon>
    </lineage>
</organism>
<name>A0A517PRX2_9PLAN</name>
<sequence length="157" mass="18181">MAAPAWSLETLIHTLFTGEKLPGETSDAPPWPLAWDDEYRRSTVISHIDQDYGELPQAIDALRRFAESGDVPEARMRCVELLGVKSQVKPLIEQLLEDEEPELRLYAIEYLLVNEPERFAELDQRFRDDEDFQIQDVLAIFKRGEPIPLYCYAMPEK</sequence>
<protein>
    <recommendedName>
        <fullName evidence="3">HEAT repeat domain-containing protein</fullName>
    </recommendedName>
</protein>
<dbReference type="AlphaFoldDB" id="A0A517PRX2"/>
<dbReference type="OrthoDB" id="289939at2"/>
<dbReference type="InterPro" id="IPR016024">
    <property type="entry name" value="ARM-type_fold"/>
</dbReference>
<accession>A0A517PRX2</accession>
<reference evidence="1 2" key="1">
    <citation type="submission" date="2019-02" db="EMBL/GenBank/DDBJ databases">
        <title>Deep-cultivation of Planctomycetes and their phenomic and genomic characterization uncovers novel biology.</title>
        <authorList>
            <person name="Wiegand S."/>
            <person name="Jogler M."/>
            <person name="Boedeker C."/>
            <person name="Pinto D."/>
            <person name="Vollmers J."/>
            <person name="Rivas-Marin E."/>
            <person name="Kohn T."/>
            <person name="Peeters S.H."/>
            <person name="Heuer A."/>
            <person name="Rast P."/>
            <person name="Oberbeckmann S."/>
            <person name="Bunk B."/>
            <person name="Jeske O."/>
            <person name="Meyerdierks A."/>
            <person name="Storesund J.E."/>
            <person name="Kallscheuer N."/>
            <person name="Luecker S."/>
            <person name="Lage O.M."/>
            <person name="Pohl T."/>
            <person name="Merkel B.J."/>
            <person name="Hornburger P."/>
            <person name="Mueller R.-W."/>
            <person name="Bruemmer F."/>
            <person name="Labrenz M."/>
            <person name="Spormann A.M."/>
            <person name="Op den Camp H."/>
            <person name="Overmann J."/>
            <person name="Amann R."/>
            <person name="Jetten M.S.M."/>
            <person name="Mascher T."/>
            <person name="Medema M.H."/>
            <person name="Devos D.P."/>
            <person name="Kaster A.-K."/>
            <person name="Ovreas L."/>
            <person name="Rohde M."/>
            <person name="Galperin M.Y."/>
            <person name="Jogler C."/>
        </authorList>
    </citation>
    <scope>NUCLEOTIDE SEQUENCE [LARGE SCALE GENOMIC DNA]</scope>
    <source>
        <strain evidence="1 2">HG66A1</strain>
    </source>
</reference>
<keyword evidence="2" id="KW-1185">Reference proteome</keyword>
<evidence type="ECO:0000313" key="1">
    <source>
        <dbReference type="EMBL" id="QDT22120.1"/>
    </source>
</evidence>
<dbReference type="RefSeq" id="WP_145187479.1">
    <property type="nucleotide sequence ID" value="NZ_CP036266.1"/>
</dbReference>
<dbReference type="Proteomes" id="UP000320421">
    <property type="component" value="Chromosome"/>
</dbReference>
<proteinExistence type="predicted"/>
<evidence type="ECO:0008006" key="3">
    <source>
        <dbReference type="Google" id="ProtNLM"/>
    </source>
</evidence>
<evidence type="ECO:0000313" key="2">
    <source>
        <dbReference type="Proteomes" id="UP000320421"/>
    </source>
</evidence>
<dbReference type="Gene3D" id="1.25.10.10">
    <property type="entry name" value="Leucine-rich Repeat Variant"/>
    <property type="match status" value="1"/>
</dbReference>
<dbReference type="SUPFAM" id="SSF48371">
    <property type="entry name" value="ARM repeat"/>
    <property type="match status" value="1"/>
</dbReference>
<dbReference type="EMBL" id="CP036266">
    <property type="protein sequence ID" value="QDT22120.1"/>
    <property type="molecule type" value="Genomic_DNA"/>
</dbReference>
<gene>
    <name evidence="1" type="ORF">HG66A1_39270</name>
</gene>
<dbReference type="InterPro" id="IPR011989">
    <property type="entry name" value="ARM-like"/>
</dbReference>